<organism evidence="1 2">
    <name type="scientific">Vibrio cholerae</name>
    <dbReference type="NCBI Taxonomy" id="666"/>
    <lineage>
        <taxon>Bacteria</taxon>
        <taxon>Pseudomonadati</taxon>
        <taxon>Pseudomonadota</taxon>
        <taxon>Gammaproteobacteria</taxon>
        <taxon>Vibrionales</taxon>
        <taxon>Vibrionaceae</taxon>
        <taxon>Vibrio</taxon>
    </lineage>
</organism>
<evidence type="ECO:0000313" key="1">
    <source>
        <dbReference type="EMBL" id="CSA70375.1"/>
    </source>
</evidence>
<gene>
    <name evidence="1" type="ORF">ERS013165_02236</name>
</gene>
<name>A0A655QTZ8_VIBCL</name>
<proteinExistence type="predicted"/>
<sequence>MVSISCVPQTRSASSSTASSAMRTQYAKMLTNTHGNLKPLVASPSYCFYSVLSCFVP</sequence>
<dbReference type="EMBL" id="CWOW01000010">
    <property type="protein sequence ID" value="CSA70375.1"/>
    <property type="molecule type" value="Genomic_DNA"/>
</dbReference>
<accession>A0A655QTZ8</accession>
<dbReference type="AlphaFoldDB" id="A0A655QTZ8"/>
<reference evidence="1 2" key="1">
    <citation type="submission" date="2015-07" db="EMBL/GenBank/DDBJ databases">
        <authorList>
            <consortium name="Pathogen Informatics"/>
        </authorList>
    </citation>
    <scope>NUCLEOTIDE SEQUENCE [LARGE SCALE GENOMIC DNA]</scope>
    <source>
        <strain evidence="1 2">A51</strain>
    </source>
</reference>
<protein>
    <submittedName>
        <fullName evidence="1">Uncharacterized protein</fullName>
    </submittedName>
</protein>
<dbReference type="Proteomes" id="UP000044806">
    <property type="component" value="Unassembled WGS sequence"/>
</dbReference>
<evidence type="ECO:0000313" key="2">
    <source>
        <dbReference type="Proteomes" id="UP000044806"/>
    </source>
</evidence>